<keyword evidence="2" id="KW-1185">Reference proteome</keyword>
<gene>
    <name evidence="1" type="ORF">AYI68_g5296</name>
</gene>
<accession>A0A1R0GUQ9</accession>
<evidence type="ECO:0000313" key="1">
    <source>
        <dbReference type="EMBL" id="OLY80605.1"/>
    </source>
</evidence>
<dbReference type="Proteomes" id="UP000187455">
    <property type="component" value="Unassembled WGS sequence"/>
</dbReference>
<feature type="non-terminal residue" evidence="1">
    <location>
        <position position="13"/>
    </location>
</feature>
<name>A0A1R0GUQ9_9FUNG</name>
<proteinExistence type="predicted"/>
<reference evidence="1 2" key="1">
    <citation type="journal article" date="2016" name="Mol. Biol. Evol.">
        <title>Genome-Wide Survey of Gut Fungi (Harpellales) Reveals the First Horizontally Transferred Ubiquitin Gene from a Mosquito Host.</title>
        <authorList>
            <person name="Wang Y."/>
            <person name="White M.M."/>
            <person name="Kvist S."/>
            <person name="Moncalvo J.M."/>
        </authorList>
    </citation>
    <scope>NUCLEOTIDE SEQUENCE [LARGE SCALE GENOMIC DNA]</scope>
    <source>
        <strain evidence="1 2">ALG-7-W6</strain>
    </source>
</reference>
<protein>
    <submittedName>
        <fullName evidence="1">Uncharacterized protein</fullName>
    </submittedName>
</protein>
<evidence type="ECO:0000313" key="2">
    <source>
        <dbReference type="Proteomes" id="UP000187455"/>
    </source>
</evidence>
<organism evidence="1 2">
    <name type="scientific">Smittium mucronatum</name>
    <dbReference type="NCBI Taxonomy" id="133383"/>
    <lineage>
        <taxon>Eukaryota</taxon>
        <taxon>Fungi</taxon>
        <taxon>Fungi incertae sedis</taxon>
        <taxon>Zoopagomycota</taxon>
        <taxon>Kickxellomycotina</taxon>
        <taxon>Harpellomycetes</taxon>
        <taxon>Harpellales</taxon>
        <taxon>Legeriomycetaceae</taxon>
        <taxon>Smittium</taxon>
    </lineage>
</organism>
<dbReference type="EMBL" id="LSSL01003324">
    <property type="protein sequence ID" value="OLY80605.1"/>
    <property type="molecule type" value="Genomic_DNA"/>
</dbReference>
<comment type="caution">
    <text evidence="1">The sequence shown here is derived from an EMBL/GenBank/DDBJ whole genome shotgun (WGS) entry which is preliminary data.</text>
</comment>
<sequence>MYRKKILEPIPSG</sequence>